<evidence type="ECO:0000313" key="1">
    <source>
        <dbReference type="EMBL" id="RXH89943.1"/>
    </source>
</evidence>
<organism evidence="1 2">
    <name type="scientific">Malus domestica</name>
    <name type="common">Apple</name>
    <name type="synonym">Pyrus malus</name>
    <dbReference type="NCBI Taxonomy" id="3750"/>
    <lineage>
        <taxon>Eukaryota</taxon>
        <taxon>Viridiplantae</taxon>
        <taxon>Streptophyta</taxon>
        <taxon>Embryophyta</taxon>
        <taxon>Tracheophyta</taxon>
        <taxon>Spermatophyta</taxon>
        <taxon>Magnoliopsida</taxon>
        <taxon>eudicotyledons</taxon>
        <taxon>Gunneridae</taxon>
        <taxon>Pentapetalae</taxon>
        <taxon>rosids</taxon>
        <taxon>fabids</taxon>
        <taxon>Rosales</taxon>
        <taxon>Rosaceae</taxon>
        <taxon>Amygdaloideae</taxon>
        <taxon>Maleae</taxon>
        <taxon>Malus</taxon>
    </lineage>
</organism>
<dbReference type="EMBL" id="RDQH01000335">
    <property type="protein sequence ID" value="RXH89943.1"/>
    <property type="molecule type" value="Genomic_DNA"/>
</dbReference>
<comment type="caution">
    <text evidence="1">The sequence shown here is derived from an EMBL/GenBank/DDBJ whole genome shotgun (WGS) entry which is preliminary data.</text>
</comment>
<gene>
    <name evidence="1" type="ORF">DVH24_032300</name>
</gene>
<dbReference type="AlphaFoldDB" id="A0A498J805"/>
<protein>
    <submittedName>
        <fullName evidence="1">Uncharacterized protein</fullName>
    </submittedName>
</protein>
<evidence type="ECO:0000313" key="2">
    <source>
        <dbReference type="Proteomes" id="UP000290289"/>
    </source>
</evidence>
<proteinExistence type="predicted"/>
<name>A0A498J805_MALDO</name>
<dbReference type="Proteomes" id="UP000290289">
    <property type="component" value="Chromosome 9"/>
</dbReference>
<sequence>MEMIDSEPNKFLCTTYPRVFQEDTFRLVSVCLSRLGDSCHFKFAKVCICQQNIAKYVLKSDHMKKFFITNLGREGCDNVIIEVSANGKPHIIT</sequence>
<accession>A0A498J805</accession>
<keyword evidence="2" id="KW-1185">Reference proteome</keyword>
<reference evidence="1 2" key="1">
    <citation type="submission" date="2018-10" db="EMBL/GenBank/DDBJ databases">
        <title>A high-quality apple genome assembly.</title>
        <authorList>
            <person name="Hu J."/>
        </authorList>
    </citation>
    <scope>NUCLEOTIDE SEQUENCE [LARGE SCALE GENOMIC DNA]</scope>
    <source>
        <strain evidence="2">cv. HFTH1</strain>
        <tissue evidence="1">Young leaf</tissue>
    </source>
</reference>